<feature type="compositionally biased region" description="Gly residues" evidence="1">
    <location>
        <begin position="41"/>
        <end position="51"/>
    </location>
</feature>
<feature type="signal peptide" evidence="2">
    <location>
        <begin position="1"/>
        <end position="36"/>
    </location>
</feature>
<protein>
    <recommendedName>
        <fullName evidence="7">YfdX protein</fullName>
    </recommendedName>
</protein>
<dbReference type="AlphaFoldDB" id="A0A0P1FLB4"/>
<feature type="chain" id="PRO_5009792426" description="YfdX protein" evidence="2">
    <location>
        <begin position="37"/>
        <end position="238"/>
    </location>
</feature>
<evidence type="ECO:0000313" key="6">
    <source>
        <dbReference type="Proteomes" id="UP000051887"/>
    </source>
</evidence>
<evidence type="ECO:0000313" key="5">
    <source>
        <dbReference type="Proteomes" id="UP000051086"/>
    </source>
</evidence>
<name>A0A0P1FLB4_9RHOB</name>
<dbReference type="EMBL" id="CYSB01000038">
    <property type="protein sequence ID" value="CUH69062.1"/>
    <property type="molecule type" value="Genomic_DNA"/>
</dbReference>
<accession>A0A0P1FLB4</accession>
<keyword evidence="2" id="KW-0732">Signal</keyword>
<keyword evidence="5" id="KW-1185">Reference proteome</keyword>
<dbReference type="RefSeq" id="WP_131727633.1">
    <property type="nucleotide sequence ID" value="NZ_CYSC01000041.1"/>
</dbReference>
<dbReference type="Proteomes" id="UP000051086">
    <property type="component" value="Unassembled WGS sequence"/>
</dbReference>
<gene>
    <name evidence="3" type="ORF">TL5118_03021</name>
    <name evidence="4" type="ORF">TL5120_03547</name>
</gene>
<organism evidence="4 6">
    <name type="scientific">Thalassovita autumnalis</name>
    <dbReference type="NCBI Taxonomy" id="2072972"/>
    <lineage>
        <taxon>Bacteria</taxon>
        <taxon>Pseudomonadati</taxon>
        <taxon>Pseudomonadota</taxon>
        <taxon>Alphaproteobacteria</taxon>
        <taxon>Rhodobacterales</taxon>
        <taxon>Roseobacteraceae</taxon>
        <taxon>Thalassovita</taxon>
    </lineage>
</organism>
<evidence type="ECO:0000313" key="4">
    <source>
        <dbReference type="EMBL" id="CUH73735.1"/>
    </source>
</evidence>
<dbReference type="Proteomes" id="UP000051887">
    <property type="component" value="Unassembled WGS sequence"/>
</dbReference>
<proteinExistence type="predicted"/>
<reference evidence="4 6" key="2">
    <citation type="submission" date="2015-09" db="EMBL/GenBank/DDBJ databases">
        <authorList>
            <consortium name="Swine Surveillance"/>
        </authorList>
    </citation>
    <scope>NUCLEOTIDE SEQUENCE [LARGE SCALE GENOMIC DNA]</scope>
    <source>
        <strain evidence="4 6">5120</strain>
    </source>
</reference>
<reference evidence="3 5" key="1">
    <citation type="submission" date="2015-09" db="EMBL/GenBank/DDBJ databases">
        <authorList>
            <person name="Rodrigo-Torres L."/>
            <person name="Arahal D.R."/>
        </authorList>
    </citation>
    <scope>NUCLEOTIDE SEQUENCE [LARGE SCALE GENOMIC DNA]</scope>
    <source>
        <strain evidence="3 5">CECT 5118</strain>
    </source>
</reference>
<evidence type="ECO:0000313" key="3">
    <source>
        <dbReference type="EMBL" id="CUH69062.1"/>
    </source>
</evidence>
<feature type="compositionally biased region" description="Low complexity" evidence="1">
    <location>
        <begin position="61"/>
        <end position="70"/>
    </location>
</feature>
<feature type="region of interest" description="Disordered" evidence="1">
    <location>
        <begin position="40"/>
        <end position="86"/>
    </location>
</feature>
<dbReference type="EMBL" id="CYSC01000041">
    <property type="protein sequence ID" value="CUH73735.1"/>
    <property type="molecule type" value="Genomic_DNA"/>
</dbReference>
<evidence type="ECO:0000256" key="2">
    <source>
        <dbReference type="SAM" id="SignalP"/>
    </source>
</evidence>
<sequence length="238" mass="24542">MSHSVCKTIVVIALSAMTIAPIAGGSILLSAEAAFAKGGKDNGNGNGGDNGKGNDRGGNSDRGNGNDRSSASGADGLTPGQARKAARQQIIETAGVRNWGAIASELGELNKANANVNARLNSSDPVHQALAAYELSGGTTLAGVREVNEARESYATYREELLGTEVEDPPGSGTMVEITPDNLDQYAESFEDFADLSEDLAEAYAALATLSSMRDKPLTRGALDALNGMLGLEDPVSQ</sequence>
<evidence type="ECO:0000256" key="1">
    <source>
        <dbReference type="SAM" id="MobiDB-lite"/>
    </source>
</evidence>
<evidence type="ECO:0008006" key="7">
    <source>
        <dbReference type="Google" id="ProtNLM"/>
    </source>
</evidence>